<feature type="non-terminal residue" evidence="1">
    <location>
        <position position="70"/>
    </location>
</feature>
<reference evidence="1" key="1">
    <citation type="submission" date="2018-05" db="EMBL/GenBank/DDBJ databases">
        <authorList>
            <person name="Lanie J.A."/>
            <person name="Ng W.-L."/>
            <person name="Kazmierczak K.M."/>
            <person name="Andrzejewski T.M."/>
            <person name="Davidsen T.M."/>
            <person name="Wayne K.J."/>
            <person name="Tettelin H."/>
            <person name="Glass J.I."/>
            <person name="Rusch D."/>
            <person name="Podicherti R."/>
            <person name="Tsui H.-C.T."/>
            <person name="Winkler M.E."/>
        </authorList>
    </citation>
    <scope>NUCLEOTIDE SEQUENCE</scope>
</reference>
<protein>
    <recommendedName>
        <fullName evidence="2">Carboxypeptidase M32</fullName>
    </recommendedName>
</protein>
<dbReference type="EMBL" id="UINC01167802">
    <property type="protein sequence ID" value="SVD70502.1"/>
    <property type="molecule type" value="Genomic_DNA"/>
</dbReference>
<dbReference type="Pfam" id="PF02074">
    <property type="entry name" value="Peptidase_M32"/>
    <property type="match status" value="1"/>
</dbReference>
<dbReference type="InterPro" id="IPR001333">
    <property type="entry name" value="Peptidase_M32_Taq"/>
</dbReference>
<evidence type="ECO:0008006" key="2">
    <source>
        <dbReference type="Google" id="ProtNLM"/>
    </source>
</evidence>
<accession>A0A382XHE3</accession>
<dbReference type="GO" id="GO:0006508">
    <property type="term" value="P:proteolysis"/>
    <property type="evidence" value="ECO:0007669"/>
    <property type="project" value="InterPro"/>
</dbReference>
<proteinExistence type="predicted"/>
<organism evidence="1">
    <name type="scientific">marine metagenome</name>
    <dbReference type="NCBI Taxonomy" id="408172"/>
    <lineage>
        <taxon>unclassified sequences</taxon>
        <taxon>metagenomes</taxon>
        <taxon>ecological metagenomes</taxon>
    </lineage>
</organism>
<dbReference type="PANTHER" id="PTHR34217:SF1">
    <property type="entry name" value="CARBOXYPEPTIDASE 1"/>
    <property type="match status" value="1"/>
</dbReference>
<dbReference type="GO" id="GO:0004181">
    <property type="term" value="F:metallocarboxypeptidase activity"/>
    <property type="evidence" value="ECO:0007669"/>
    <property type="project" value="InterPro"/>
</dbReference>
<dbReference type="AlphaFoldDB" id="A0A382XHE3"/>
<dbReference type="PROSITE" id="PS52034">
    <property type="entry name" value="PEPTIDASE_M32"/>
    <property type="match status" value="1"/>
</dbReference>
<gene>
    <name evidence="1" type="ORF">METZ01_LOCUS423356</name>
</gene>
<name>A0A382XHE3_9ZZZZ</name>
<dbReference type="SUPFAM" id="SSF55486">
    <property type="entry name" value="Metalloproteases ('zincins'), catalytic domain"/>
    <property type="match status" value="1"/>
</dbReference>
<dbReference type="Gene3D" id="1.10.1370.30">
    <property type="match status" value="1"/>
</dbReference>
<evidence type="ECO:0000313" key="1">
    <source>
        <dbReference type="EMBL" id="SVD70502.1"/>
    </source>
</evidence>
<dbReference type="PANTHER" id="PTHR34217">
    <property type="entry name" value="METAL-DEPENDENT CARBOXYPEPTIDASE"/>
    <property type="match status" value="1"/>
</dbReference>
<sequence>MESQAYEQFCERIRELSDLGNSAGYLSWDQEVCMPKRGVEARAQALGTLAGIHHEKLTDQGLVDLIEALQ</sequence>